<evidence type="ECO:0000259" key="6">
    <source>
        <dbReference type="Pfam" id="PF00593"/>
    </source>
</evidence>
<dbReference type="Gene3D" id="2.170.130.10">
    <property type="entry name" value="TonB-dependent receptor, plug domain"/>
    <property type="match status" value="1"/>
</dbReference>
<dbReference type="Gene3D" id="2.40.170.20">
    <property type="entry name" value="TonB-dependent receptor, beta-barrel domain"/>
    <property type="match status" value="1"/>
</dbReference>
<dbReference type="PANTHER" id="PTHR47234">
    <property type="match status" value="1"/>
</dbReference>
<accession>A0ABX7YT73</accession>
<feature type="signal peptide" evidence="5">
    <location>
        <begin position="1"/>
        <end position="27"/>
    </location>
</feature>
<evidence type="ECO:0000256" key="3">
    <source>
        <dbReference type="ARBA" id="ARBA00023237"/>
    </source>
</evidence>
<evidence type="ECO:0000313" key="9">
    <source>
        <dbReference type="Proteomes" id="UP000679575"/>
    </source>
</evidence>
<dbReference type="RefSeq" id="WP_212594408.1">
    <property type="nucleotide sequence ID" value="NZ_CP073587.1"/>
</dbReference>
<evidence type="ECO:0000259" key="7">
    <source>
        <dbReference type="Pfam" id="PF07715"/>
    </source>
</evidence>
<dbReference type="Pfam" id="PF07715">
    <property type="entry name" value="Plug"/>
    <property type="match status" value="1"/>
</dbReference>
<dbReference type="InterPro" id="IPR037066">
    <property type="entry name" value="Plug_dom_sf"/>
</dbReference>
<dbReference type="PANTHER" id="PTHR47234:SF3">
    <property type="entry name" value="SECRETIN_TONB SHORT N-TERMINAL DOMAIN-CONTAINING PROTEIN"/>
    <property type="match status" value="1"/>
</dbReference>
<dbReference type="Proteomes" id="UP000679575">
    <property type="component" value="Chromosome"/>
</dbReference>
<keyword evidence="3" id="KW-0998">Cell outer membrane</keyword>
<keyword evidence="4" id="KW-0798">TonB box</keyword>
<keyword evidence="8" id="KW-0675">Receptor</keyword>
<organism evidence="8 9">
    <name type="scientific">Shewanella yunxiaonensis</name>
    <dbReference type="NCBI Taxonomy" id="2829809"/>
    <lineage>
        <taxon>Bacteria</taxon>
        <taxon>Pseudomonadati</taxon>
        <taxon>Pseudomonadota</taxon>
        <taxon>Gammaproteobacteria</taxon>
        <taxon>Alteromonadales</taxon>
        <taxon>Shewanellaceae</taxon>
        <taxon>Shewanella</taxon>
    </lineage>
</organism>
<sequence>MFRKNIIATTIRYALMLGYVTSVYAVAADQGDAETSKKIERPVLKEDVQAKTATLEDEENIEKLIVTGTRIRKAEFSQASPVQVIDGDISRDLGMFDATSMLQTTSQASGVQIDNTFGGYVTDNGPGSSTIGFRGLGAERTLVMINGRRMAPAGVGGAPTAPDLNLIPGVMIQRIENLFDGASTIYGSDAVAGVANVILKKDVEGFDFTAGYAQPKGDGGEEYVLSGMWGKTFDNGFVTVGAEYHDQKAMSYAGNDFTNGCEERIWETQDGRRITRASGYGPTARGDVDTCEIYPLTNRVQFDNFFGSLYYTPGYTNVGVPNFSESNVPTAYAGYLPTWIMADSNGDGIPDRAIVDGNGDGYTDVDFEDPLYAYQQSDYYKSGDYKSRNKRFSIMLNGEYNLQDDSNTTIYYEGLYAKRKSPQFGPGAQIFEWVPDTNPYNPCGTNGINCMNAVGVDWGPVWARPIINIRGDRDRSDVEVSQYRTVLGATGDLKLLDNIGLENWYYDAYVSYSASKGTNNMTGISEERLLNSLYTSVLNDDGSITCGDGSDGCVPVNLFADNIYQAGGGTLTDAEYNYLMVDRRMETKVNQTVVNGYIGGDLFQLPWNNEGVASIFGVEWRRDEITSNPNDVAADGLLWGFYSDAGADGSRILREAFTELEFPLVKGVPGVEELTFTASGRISKETYYSAAKTYSLKAVYRPVEWLTIRGTKGTSYRAPNLREHFLNGQSGFNTVTDPCVVPADARVADPLNPNTPATYDASLDERDPAVLERCYAAGVDPTTLGLGQNGENSFSSSYSVEAASGGSEELDPETSVAKTYGIVFEQPFTDAFELTLSATRFDIEVTSSIAEPSASYSIGQCYSSNGNAAFCDRLTRGDDGTLSLIDTSFINIGLITSKGFDFNLFYKQDLVLFQNSMEVTLDMTATKMTDATYDVLGTVNDYVGEPAYPEWRGNALLSIKYNDFFLNWQTRFIGKGREDDEYQYDFEANTVGCTGMYNDDGSPLLCRPLGYTTNYWVHSMSVGYEWDNYSVNLGVRNVFNKRPPKVDGYVTSANTNIPLGVGYAEPRTMFLNVSAKF</sequence>
<keyword evidence="5" id="KW-0732">Signal</keyword>
<keyword evidence="2 4" id="KW-0472">Membrane</keyword>
<dbReference type="InterPro" id="IPR000531">
    <property type="entry name" value="Beta-barrel_TonB"/>
</dbReference>
<evidence type="ECO:0000256" key="2">
    <source>
        <dbReference type="ARBA" id="ARBA00023136"/>
    </source>
</evidence>
<comment type="similarity">
    <text evidence="4">Belongs to the TonB-dependent receptor family.</text>
</comment>
<dbReference type="InterPro" id="IPR012910">
    <property type="entry name" value="Plug_dom"/>
</dbReference>
<feature type="chain" id="PRO_5046995554" evidence="5">
    <location>
        <begin position="28"/>
        <end position="1077"/>
    </location>
</feature>
<feature type="domain" description="TonB-dependent receptor-like beta-barrel" evidence="6">
    <location>
        <begin position="458"/>
        <end position="1038"/>
    </location>
</feature>
<dbReference type="SUPFAM" id="SSF56935">
    <property type="entry name" value="Porins"/>
    <property type="match status" value="1"/>
</dbReference>
<name>A0ABX7YT73_9GAMM</name>
<dbReference type="Pfam" id="PF00593">
    <property type="entry name" value="TonB_dep_Rec_b-barrel"/>
    <property type="match status" value="1"/>
</dbReference>
<reference evidence="8 9" key="1">
    <citation type="submission" date="2021-04" db="EMBL/GenBank/DDBJ databases">
        <title>Novel species identification of genus Shewanella.</title>
        <authorList>
            <person name="Liu G."/>
        </authorList>
    </citation>
    <scope>NUCLEOTIDE SEQUENCE [LARGE SCALE GENOMIC DNA]</scope>
    <source>
        <strain evidence="8 9">FJAT-54481</strain>
    </source>
</reference>
<evidence type="ECO:0000313" key="8">
    <source>
        <dbReference type="EMBL" id="QUN05376.1"/>
    </source>
</evidence>
<evidence type="ECO:0000256" key="4">
    <source>
        <dbReference type="RuleBase" id="RU003357"/>
    </source>
</evidence>
<comment type="subcellular location">
    <subcellularLocation>
        <location evidence="1 4">Cell outer membrane</location>
    </subcellularLocation>
</comment>
<dbReference type="InterPro" id="IPR036942">
    <property type="entry name" value="Beta-barrel_TonB_sf"/>
</dbReference>
<proteinExistence type="inferred from homology"/>
<dbReference type="EMBL" id="CP073587">
    <property type="protein sequence ID" value="QUN05376.1"/>
    <property type="molecule type" value="Genomic_DNA"/>
</dbReference>
<evidence type="ECO:0000256" key="5">
    <source>
        <dbReference type="SAM" id="SignalP"/>
    </source>
</evidence>
<keyword evidence="9" id="KW-1185">Reference proteome</keyword>
<evidence type="ECO:0000256" key="1">
    <source>
        <dbReference type="ARBA" id="ARBA00004442"/>
    </source>
</evidence>
<protein>
    <submittedName>
        <fullName evidence="8">TonB-dependent receptor</fullName>
    </submittedName>
</protein>
<feature type="domain" description="TonB-dependent receptor plug" evidence="7">
    <location>
        <begin position="78"/>
        <end position="194"/>
    </location>
</feature>
<gene>
    <name evidence="8" type="ORF">KDN34_14410</name>
</gene>